<name>A0A5M4B4A1_9BACT</name>
<dbReference type="InterPro" id="IPR058240">
    <property type="entry name" value="rSAM_sf"/>
</dbReference>
<dbReference type="EMBL" id="BLAX01000001">
    <property type="protein sequence ID" value="GET34972.1"/>
    <property type="molecule type" value="Genomic_DNA"/>
</dbReference>
<dbReference type="NCBIfam" id="TIGR04085">
    <property type="entry name" value="rSAM_more_4Fe4S"/>
    <property type="match status" value="1"/>
</dbReference>
<keyword evidence="4" id="KW-0408">Iron</keyword>
<dbReference type="Proteomes" id="UP000391834">
    <property type="component" value="Unassembled WGS sequence"/>
</dbReference>
<dbReference type="AlphaFoldDB" id="A0A5M4B4A1"/>
<feature type="domain" description="Radical SAM core" evidence="6">
    <location>
        <begin position="92"/>
        <end position="314"/>
    </location>
</feature>
<sequence>MNKTVFRNPRSQIIPVKENFYLALNPGVNNGIKILNEQQVAVLREMDGQTSIEEIVNATGYPTEVIVQLLDIFGEIELIGYSPDFTEPQLPTEARNIDFWVHTTDACNFNCPYCYIDKTKNKSIRDDVLEKFIQKIVTLVEKRNLAEISLRFSGGEPLLRFHQVKEAILKIKSELKSRDCKTNIGFLTNLTLLNQEIVSFIQQENLYTSISLDGFGVFHDKTRHFKNNRGSFHIVDKNINTLLEAGHSRIIIMTVISNRNLDGLPELAHYLAKKNIPFRFSIVTGEEIDQAKLKKKLFEVYDIFERYIKDSSYAFARNHHLDDLRFLSPSYRPCSAGFMSGGLYTDGKIYFCQQELGNGEDSGSVFDETDLIQNIQTKQHRHTQLHDDCESCSYRYVCSGGCPLYRINGKSPHCGLYKELLPRIYQLIGLERYYRLKQANRKVKAE</sequence>
<evidence type="ECO:0000313" key="7">
    <source>
        <dbReference type="EMBL" id="GET34972.1"/>
    </source>
</evidence>
<keyword evidence="2" id="KW-0949">S-adenosyl-L-methionine</keyword>
<dbReference type="CDD" id="cd01335">
    <property type="entry name" value="Radical_SAM"/>
    <property type="match status" value="1"/>
</dbReference>
<evidence type="ECO:0000256" key="3">
    <source>
        <dbReference type="ARBA" id="ARBA00022723"/>
    </source>
</evidence>
<dbReference type="GO" id="GO:0046872">
    <property type="term" value="F:metal ion binding"/>
    <property type="evidence" value="ECO:0007669"/>
    <property type="project" value="UniProtKB-KW"/>
</dbReference>
<dbReference type="InterPro" id="IPR013785">
    <property type="entry name" value="Aldolase_TIM"/>
</dbReference>
<reference evidence="7 8" key="1">
    <citation type="submission" date="2019-10" db="EMBL/GenBank/DDBJ databases">
        <title>Prolixibacter strains distinguished by the presence of nitrate reductase genes were adept at nitrate-dependent anaerobic corrosion of metallic iron and carbon steel.</title>
        <authorList>
            <person name="Iino T."/>
            <person name="Shono N."/>
            <person name="Ito K."/>
            <person name="Nakamura R."/>
            <person name="Sueoka K."/>
            <person name="Harayama S."/>
            <person name="Ohkuma M."/>
        </authorList>
    </citation>
    <scope>NUCLEOTIDE SEQUENCE [LARGE SCALE GENOMIC DNA]</scope>
    <source>
        <strain evidence="7 8">JCM 13498</strain>
    </source>
</reference>
<accession>A0A5M4B4A1</accession>
<dbReference type="Pfam" id="PF04055">
    <property type="entry name" value="Radical_SAM"/>
    <property type="match status" value="1"/>
</dbReference>
<dbReference type="InterPro" id="IPR023885">
    <property type="entry name" value="4Fe4S-binding_SPASM_dom"/>
</dbReference>
<organism evidence="7 8">
    <name type="scientific">Prolixibacter bellariivorans</name>
    <dbReference type="NCBI Taxonomy" id="314319"/>
    <lineage>
        <taxon>Bacteria</taxon>
        <taxon>Pseudomonadati</taxon>
        <taxon>Bacteroidota</taxon>
        <taxon>Bacteroidia</taxon>
        <taxon>Marinilabiliales</taxon>
        <taxon>Prolixibacteraceae</taxon>
        <taxon>Prolixibacter</taxon>
    </lineage>
</organism>
<dbReference type="SUPFAM" id="SSF102114">
    <property type="entry name" value="Radical SAM enzymes"/>
    <property type="match status" value="1"/>
</dbReference>
<dbReference type="GO" id="GO:0016491">
    <property type="term" value="F:oxidoreductase activity"/>
    <property type="evidence" value="ECO:0007669"/>
    <property type="project" value="InterPro"/>
</dbReference>
<dbReference type="PROSITE" id="PS51918">
    <property type="entry name" value="RADICAL_SAM"/>
    <property type="match status" value="1"/>
</dbReference>
<evidence type="ECO:0000313" key="8">
    <source>
        <dbReference type="Proteomes" id="UP000391834"/>
    </source>
</evidence>
<dbReference type="OrthoDB" id="9808591at2"/>
<dbReference type="PANTHER" id="PTHR43273:SF8">
    <property type="entry name" value="RADICAL SAM DOMAIN PROTEIN"/>
    <property type="match status" value="1"/>
</dbReference>
<dbReference type="SFLD" id="SFLDG01386">
    <property type="entry name" value="main_SPASM_domain-containing"/>
    <property type="match status" value="1"/>
</dbReference>
<comment type="caution">
    <text evidence="7">The sequence shown here is derived from an EMBL/GenBank/DDBJ whole genome shotgun (WGS) entry which is preliminary data.</text>
</comment>
<evidence type="ECO:0000256" key="4">
    <source>
        <dbReference type="ARBA" id="ARBA00023004"/>
    </source>
</evidence>
<dbReference type="InterPro" id="IPR007197">
    <property type="entry name" value="rSAM"/>
</dbReference>
<gene>
    <name evidence="7" type="ORF">PbJCM13498_38350</name>
</gene>
<dbReference type="PANTHER" id="PTHR43273">
    <property type="entry name" value="ANAEROBIC SULFATASE-MATURATING ENZYME HOMOLOG ASLB-RELATED"/>
    <property type="match status" value="1"/>
</dbReference>
<evidence type="ECO:0000256" key="5">
    <source>
        <dbReference type="ARBA" id="ARBA00023014"/>
    </source>
</evidence>
<evidence type="ECO:0000256" key="2">
    <source>
        <dbReference type="ARBA" id="ARBA00022691"/>
    </source>
</evidence>
<dbReference type="SFLD" id="SFLDG01067">
    <property type="entry name" value="SPASM/twitch_domain_containing"/>
    <property type="match status" value="1"/>
</dbReference>
<keyword evidence="5" id="KW-0411">Iron-sulfur</keyword>
<dbReference type="SFLD" id="SFLDS00029">
    <property type="entry name" value="Radical_SAM"/>
    <property type="match status" value="1"/>
</dbReference>
<evidence type="ECO:0000256" key="1">
    <source>
        <dbReference type="ARBA" id="ARBA00001966"/>
    </source>
</evidence>
<proteinExistence type="predicted"/>
<dbReference type="RefSeq" id="WP_025865723.1">
    <property type="nucleotide sequence ID" value="NZ_BLAX01000001.1"/>
</dbReference>
<dbReference type="GO" id="GO:0051536">
    <property type="term" value="F:iron-sulfur cluster binding"/>
    <property type="evidence" value="ECO:0007669"/>
    <property type="project" value="UniProtKB-KW"/>
</dbReference>
<protein>
    <recommendedName>
        <fullName evidence="6">Radical SAM core domain-containing protein</fullName>
    </recommendedName>
</protein>
<dbReference type="InterPro" id="IPR023867">
    <property type="entry name" value="Sulphatase_maturase_rSAM"/>
</dbReference>
<keyword evidence="8" id="KW-1185">Reference proteome</keyword>
<keyword evidence="3" id="KW-0479">Metal-binding</keyword>
<evidence type="ECO:0000259" key="6">
    <source>
        <dbReference type="PROSITE" id="PS51918"/>
    </source>
</evidence>
<comment type="cofactor">
    <cofactor evidence="1">
        <name>[4Fe-4S] cluster</name>
        <dbReference type="ChEBI" id="CHEBI:49883"/>
    </cofactor>
</comment>
<dbReference type="SFLD" id="SFLDG01384">
    <property type="entry name" value="thioether_bond_formation_requi"/>
    <property type="match status" value="1"/>
</dbReference>
<dbReference type="Gene3D" id="3.20.20.70">
    <property type="entry name" value="Aldolase class I"/>
    <property type="match status" value="1"/>
</dbReference>